<dbReference type="AlphaFoldDB" id="A0A4S8M7E0"/>
<gene>
    <name evidence="2" type="ORF">K435DRAFT_795888</name>
</gene>
<evidence type="ECO:0000313" key="3">
    <source>
        <dbReference type="Proteomes" id="UP000297245"/>
    </source>
</evidence>
<feature type="transmembrane region" description="Helical" evidence="1">
    <location>
        <begin position="14"/>
        <end position="40"/>
    </location>
</feature>
<name>A0A4S8M7E0_DENBC</name>
<proteinExistence type="predicted"/>
<dbReference type="OrthoDB" id="3174319at2759"/>
<protein>
    <submittedName>
        <fullName evidence="2">Uncharacterized protein</fullName>
    </submittedName>
</protein>
<dbReference type="Proteomes" id="UP000297245">
    <property type="component" value="Unassembled WGS sequence"/>
</dbReference>
<keyword evidence="1" id="KW-0472">Membrane</keyword>
<feature type="transmembrane region" description="Helical" evidence="1">
    <location>
        <begin position="60"/>
        <end position="83"/>
    </location>
</feature>
<accession>A0A4S8M7E0</accession>
<keyword evidence="3" id="KW-1185">Reference proteome</keyword>
<evidence type="ECO:0000256" key="1">
    <source>
        <dbReference type="SAM" id="Phobius"/>
    </source>
</evidence>
<keyword evidence="1" id="KW-1133">Transmembrane helix</keyword>
<dbReference type="EMBL" id="ML179140">
    <property type="protein sequence ID" value="THU98234.1"/>
    <property type="molecule type" value="Genomic_DNA"/>
</dbReference>
<keyword evidence="1" id="KW-0812">Transmembrane</keyword>
<feature type="transmembrane region" description="Helical" evidence="1">
    <location>
        <begin position="142"/>
        <end position="166"/>
    </location>
</feature>
<reference evidence="2 3" key="1">
    <citation type="journal article" date="2019" name="Nat. Ecol. Evol.">
        <title>Megaphylogeny resolves global patterns of mushroom evolution.</title>
        <authorList>
            <person name="Varga T."/>
            <person name="Krizsan K."/>
            <person name="Foldi C."/>
            <person name="Dima B."/>
            <person name="Sanchez-Garcia M."/>
            <person name="Sanchez-Ramirez S."/>
            <person name="Szollosi G.J."/>
            <person name="Szarkandi J.G."/>
            <person name="Papp V."/>
            <person name="Albert L."/>
            <person name="Andreopoulos W."/>
            <person name="Angelini C."/>
            <person name="Antonin V."/>
            <person name="Barry K.W."/>
            <person name="Bougher N.L."/>
            <person name="Buchanan P."/>
            <person name="Buyck B."/>
            <person name="Bense V."/>
            <person name="Catcheside P."/>
            <person name="Chovatia M."/>
            <person name="Cooper J."/>
            <person name="Damon W."/>
            <person name="Desjardin D."/>
            <person name="Finy P."/>
            <person name="Geml J."/>
            <person name="Haridas S."/>
            <person name="Hughes K."/>
            <person name="Justo A."/>
            <person name="Karasinski D."/>
            <person name="Kautmanova I."/>
            <person name="Kiss B."/>
            <person name="Kocsube S."/>
            <person name="Kotiranta H."/>
            <person name="LaButti K.M."/>
            <person name="Lechner B.E."/>
            <person name="Liimatainen K."/>
            <person name="Lipzen A."/>
            <person name="Lukacs Z."/>
            <person name="Mihaltcheva S."/>
            <person name="Morgado L.N."/>
            <person name="Niskanen T."/>
            <person name="Noordeloos M.E."/>
            <person name="Ohm R.A."/>
            <person name="Ortiz-Santana B."/>
            <person name="Ovrebo C."/>
            <person name="Racz N."/>
            <person name="Riley R."/>
            <person name="Savchenko A."/>
            <person name="Shiryaev A."/>
            <person name="Soop K."/>
            <person name="Spirin V."/>
            <person name="Szebenyi C."/>
            <person name="Tomsovsky M."/>
            <person name="Tulloss R.E."/>
            <person name="Uehling J."/>
            <person name="Grigoriev I.V."/>
            <person name="Vagvolgyi C."/>
            <person name="Papp T."/>
            <person name="Martin F.M."/>
            <person name="Miettinen O."/>
            <person name="Hibbett D.S."/>
            <person name="Nagy L.G."/>
        </authorList>
    </citation>
    <scope>NUCLEOTIDE SEQUENCE [LARGE SCALE GENOMIC DNA]</scope>
    <source>
        <strain evidence="2 3">CBS 962.96</strain>
    </source>
</reference>
<organism evidence="2 3">
    <name type="scientific">Dendrothele bispora (strain CBS 962.96)</name>
    <dbReference type="NCBI Taxonomy" id="1314807"/>
    <lineage>
        <taxon>Eukaryota</taxon>
        <taxon>Fungi</taxon>
        <taxon>Dikarya</taxon>
        <taxon>Basidiomycota</taxon>
        <taxon>Agaricomycotina</taxon>
        <taxon>Agaricomycetes</taxon>
        <taxon>Agaricomycetidae</taxon>
        <taxon>Agaricales</taxon>
        <taxon>Agaricales incertae sedis</taxon>
        <taxon>Dendrothele</taxon>
    </lineage>
</organism>
<sequence length="226" mass="24883">MPLSLSDLESVKEWIFQTAIAFLLYGIYILLSIVAINLLIISSFGIDPPDTRPMLKTMKIILLFVDQLNFLISDIIVVWRAWIMFSHSSTARFALIASIIGTTAGVIVDTGMTIKEIIENIEYLIISYAVISQLGEEHVFALSIYFAVMPQISAIYPVLVIIVVALENAKDSTTLNDNSLSQSIKFTSIPVMESETQTLSSLESQSAIQSIAPASTTAYGSQEDKH</sequence>
<evidence type="ECO:0000313" key="2">
    <source>
        <dbReference type="EMBL" id="THU98234.1"/>
    </source>
</evidence>